<feature type="compositionally biased region" description="Polar residues" evidence="1">
    <location>
        <begin position="75"/>
        <end position="89"/>
    </location>
</feature>
<dbReference type="Proteomes" id="UP000827092">
    <property type="component" value="Unassembled WGS sequence"/>
</dbReference>
<accession>A0AAV6UIX8</accession>
<dbReference type="EMBL" id="JAFNEN010000408">
    <property type="protein sequence ID" value="KAG8183729.1"/>
    <property type="molecule type" value="Genomic_DNA"/>
</dbReference>
<protein>
    <submittedName>
        <fullName evidence="2">Uncharacterized protein</fullName>
    </submittedName>
</protein>
<feature type="region of interest" description="Disordered" evidence="1">
    <location>
        <begin position="51"/>
        <end position="89"/>
    </location>
</feature>
<dbReference type="AlphaFoldDB" id="A0AAV6UIX8"/>
<gene>
    <name evidence="2" type="ORF">JTE90_002793</name>
</gene>
<evidence type="ECO:0000313" key="2">
    <source>
        <dbReference type="EMBL" id="KAG8183729.1"/>
    </source>
</evidence>
<evidence type="ECO:0000256" key="1">
    <source>
        <dbReference type="SAM" id="MobiDB-lite"/>
    </source>
</evidence>
<organism evidence="2 3">
    <name type="scientific">Oedothorax gibbosus</name>
    <dbReference type="NCBI Taxonomy" id="931172"/>
    <lineage>
        <taxon>Eukaryota</taxon>
        <taxon>Metazoa</taxon>
        <taxon>Ecdysozoa</taxon>
        <taxon>Arthropoda</taxon>
        <taxon>Chelicerata</taxon>
        <taxon>Arachnida</taxon>
        <taxon>Araneae</taxon>
        <taxon>Araneomorphae</taxon>
        <taxon>Entelegynae</taxon>
        <taxon>Araneoidea</taxon>
        <taxon>Linyphiidae</taxon>
        <taxon>Erigoninae</taxon>
        <taxon>Oedothorax</taxon>
    </lineage>
</organism>
<proteinExistence type="predicted"/>
<name>A0AAV6UIX8_9ARAC</name>
<keyword evidence="3" id="KW-1185">Reference proteome</keyword>
<comment type="caution">
    <text evidence="2">The sequence shown here is derived from an EMBL/GenBank/DDBJ whole genome shotgun (WGS) entry which is preliminary data.</text>
</comment>
<reference evidence="2 3" key="1">
    <citation type="journal article" date="2022" name="Nat. Ecol. Evol.">
        <title>A masculinizing supergene underlies an exaggerated male reproductive morph in a spider.</title>
        <authorList>
            <person name="Hendrickx F."/>
            <person name="De Corte Z."/>
            <person name="Sonet G."/>
            <person name="Van Belleghem S.M."/>
            <person name="Kostlbacher S."/>
            <person name="Vangestel C."/>
        </authorList>
    </citation>
    <scope>NUCLEOTIDE SEQUENCE [LARGE SCALE GENOMIC DNA]</scope>
    <source>
        <strain evidence="2">W744_W776</strain>
    </source>
</reference>
<evidence type="ECO:0000313" key="3">
    <source>
        <dbReference type="Proteomes" id="UP000827092"/>
    </source>
</evidence>
<sequence>MGGPPGKTRRKQNRNRTQAAGQLTCNNAITILVLPDCTAIVLMVVVAGFGQPPGTPPKSSAETIPDISRPGPEKNFSSARSRGRTQTGLTIPRRNFLAQLTAGVCVEGGGNKLRLENRLRSISLGVAPTSEGLSINRPIGFSF</sequence>